<evidence type="ECO:0000256" key="2">
    <source>
        <dbReference type="ARBA" id="ARBA00023002"/>
    </source>
</evidence>
<dbReference type="PIRSF" id="PIRSF000138">
    <property type="entry name" value="Al-hdrx_acd_dh"/>
    <property type="match status" value="1"/>
</dbReference>
<feature type="binding site" evidence="5">
    <location>
        <position position="125"/>
    </location>
    <ligand>
        <name>FMN</name>
        <dbReference type="ChEBI" id="CHEBI:58210"/>
    </ligand>
</feature>
<keyword evidence="5" id="KW-0285">Flavoprotein</keyword>
<keyword evidence="2" id="KW-0560">Oxidoreductase</keyword>
<feature type="binding site" evidence="5">
    <location>
        <position position="294"/>
    </location>
    <ligand>
        <name>FMN</name>
        <dbReference type="ChEBI" id="CHEBI:58210"/>
    </ligand>
</feature>
<feature type="binding site" evidence="5">
    <location>
        <position position="296"/>
    </location>
    <ligand>
        <name>glyoxylate</name>
        <dbReference type="ChEBI" id="CHEBI:36655"/>
    </ligand>
</feature>
<name>A0A2A4Z3R3_9PROT</name>
<comment type="similarity">
    <text evidence="3">Belongs to the FMN-dependent alpha-hydroxy acid dehydrogenase family.</text>
</comment>
<protein>
    <submittedName>
        <fullName evidence="7">Alpha-hydroxy-acid oxidizing enzyme</fullName>
    </submittedName>
</protein>
<dbReference type="SUPFAM" id="SSF51395">
    <property type="entry name" value="FMN-linked oxidoreductases"/>
    <property type="match status" value="1"/>
</dbReference>
<feature type="binding site" evidence="5">
    <location>
        <position position="147"/>
    </location>
    <ligand>
        <name>glyoxylate</name>
        <dbReference type="ChEBI" id="CHEBI:36655"/>
    </ligand>
</feature>
<feature type="binding site" evidence="5">
    <location>
        <position position="43"/>
    </location>
    <ligand>
        <name>glyoxylate</name>
        <dbReference type="ChEBI" id="CHEBI:36655"/>
    </ligand>
</feature>
<sequence length="399" mass="43857">MNKINTINIKSEDKLPRALRKIWSLDDFQVAAKKHLPLPIYAYYASAVEDQITLNANRSAFNDYEFVPNCLIDTVKRDPSITLFGKKYAAPFGIAPMGMSALACFEGDIVIAKTANQLNIPSVLSASSLNSMERVANEGMGKWFQLYQPGDEERIQLMLNRIKKAGFDTLVVTVDVPVSGNPENQSRFGFTAPVEPSLNLAWQGLIHPNWSINMWLKTLIKAGVPRFENMDVGEGPPILSKSLTRDMGVREALTWEHVKMIRDHWKDTLIIKGLLSPQDAAQAHKIGADGIIVSNHGGRQLDGAQASLRALPNMVRAAKDMPVMLDSGIRRGSDILKAYALGAKFTFVGRPFLFALSIGGAAGVRHCADLLSQEVDRNMAMLGINDISQDSLEGLVVKI</sequence>
<comment type="caution">
    <text evidence="7">The sequence shown here is derived from an EMBL/GenBank/DDBJ whole genome shotgun (WGS) entry which is preliminary data.</text>
</comment>
<evidence type="ECO:0000313" key="7">
    <source>
        <dbReference type="EMBL" id="PCJ01625.1"/>
    </source>
</evidence>
<comment type="cofactor">
    <cofactor evidence="1">
        <name>FMN</name>
        <dbReference type="ChEBI" id="CHEBI:58210"/>
    </cofactor>
</comment>
<feature type="domain" description="FMN hydroxy acid dehydrogenase" evidence="6">
    <location>
        <begin position="17"/>
        <end position="399"/>
    </location>
</feature>
<dbReference type="PROSITE" id="PS00557">
    <property type="entry name" value="FMN_HYDROXY_ACID_DH_1"/>
    <property type="match status" value="1"/>
</dbReference>
<feature type="binding site" evidence="5">
    <location>
        <begin position="96"/>
        <end position="98"/>
    </location>
    <ligand>
        <name>FMN</name>
        <dbReference type="ChEBI" id="CHEBI:58210"/>
    </ligand>
</feature>
<feature type="binding site" evidence="5">
    <location>
        <begin position="349"/>
        <end position="350"/>
    </location>
    <ligand>
        <name>FMN</name>
        <dbReference type="ChEBI" id="CHEBI:58210"/>
    </ligand>
</feature>
<dbReference type="InterPro" id="IPR013785">
    <property type="entry name" value="Aldolase_TIM"/>
</dbReference>
<dbReference type="PANTHER" id="PTHR10578:SF143">
    <property type="entry name" value="FMN-DEPENDENT ALPHA-HYDROXY ACID DEHYDROGENASE PB1A11.03"/>
    <property type="match status" value="1"/>
</dbReference>
<evidence type="ECO:0000259" key="6">
    <source>
        <dbReference type="PROSITE" id="PS51349"/>
    </source>
</evidence>
<dbReference type="Gene3D" id="3.20.20.70">
    <property type="entry name" value="Aldolase class I"/>
    <property type="match status" value="1"/>
</dbReference>
<evidence type="ECO:0000256" key="4">
    <source>
        <dbReference type="PIRSR" id="PIRSR000138-1"/>
    </source>
</evidence>
<feature type="binding site" evidence="5">
    <location>
        <position position="299"/>
    </location>
    <ligand>
        <name>glyoxylate</name>
        <dbReference type="ChEBI" id="CHEBI:36655"/>
    </ligand>
</feature>
<dbReference type="PANTHER" id="PTHR10578">
    <property type="entry name" value="S -2-HYDROXY-ACID OXIDASE-RELATED"/>
    <property type="match status" value="1"/>
</dbReference>
<dbReference type="InterPro" id="IPR037396">
    <property type="entry name" value="FMN_HAD"/>
</dbReference>
<dbReference type="InterPro" id="IPR008259">
    <property type="entry name" value="FMN_hydac_DH_AS"/>
</dbReference>
<reference evidence="7" key="2">
    <citation type="journal article" date="2018" name="ISME J.">
        <title>A dynamic microbial community with high functional redundancy inhabits the cold, oxic subseafloor aquifer.</title>
        <authorList>
            <person name="Tully B.J."/>
            <person name="Wheat C.G."/>
            <person name="Glazer B.T."/>
            <person name="Huber J.A."/>
        </authorList>
    </citation>
    <scope>NUCLEOTIDE SEQUENCE</scope>
    <source>
        <strain evidence="7">NORP83</strain>
    </source>
</reference>
<evidence type="ECO:0000256" key="5">
    <source>
        <dbReference type="PIRSR" id="PIRSR000138-2"/>
    </source>
</evidence>
<accession>A0A2A4Z3R3</accession>
<gene>
    <name evidence="7" type="ORF">COB13_07115</name>
</gene>
<dbReference type="GO" id="GO:0010181">
    <property type="term" value="F:FMN binding"/>
    <property type="evidence" value="ECO:0007669"/>
    <property type="project" value="InterPro"/>
</dbReference>
<feature type="active site" description="Proton acceptor" evidence="4">
    <location>
        <position position="296"/>
    </location>
</feature>
<feature type="binding site" evidence="5">
    <location>
        <position position="145"/>
    </location>
    <ligand>
        <name>FMN</name>
        <dbReference type="ChEBI" id="CHEBI:58210"/>
    </ligand>
</feature>
<dbReference type="Pfam" id="PF01070">
    <property type="entry name" value="FMN_dh"/>
    <property type="match status" value="1"/>
</dbReference>
<organism evidence="7">
    <name type="scientific">OCS116 cluster bacterium</name>
    <dbReference type="NCBI Taxonomy" id="2030921"/>
    <lineage>
        <taxon>Bacteria</taxon>
        <taxon>Pseudomonadati</taxon>
        <taxon>Pseudomonadota</taxon>
        <taxon>Alphaproteobacteria</taxon>
        <taxon>OCS116 cluster</taxon>
    </lineage>
</organism>
<proteinExistence type="inferred from homology"/>
<dbReference type="AlphaFoldDB" id="A0A2A4Z3R3"/>
<dbReference type="PROSITE" id="PS51349">
    <property type="entry name" value="FMN_HYDROXY_ACID_DH_2"/>
    <property type="match status" value="1"/>
</dbReference>
<feature type="binding site" evidence="5">
    <location>
        <position position="173"/>
    </location>
    <ligand>
        <name>FMN</name>
        <dbReference type="ChEBI" id="CHEBI:58210"/>
    </ligand>
</feature>
<dbReference type="EMBL" id="NVUS01000007">
    <property type="protein sequence ID" value="PCJ01625.1"/>
    <property type="molecule type" value="Genomic_DNA"/>
</dbReference>
<feature type="binding site" evidence="5">
    <location>
        <position position="272"/>
    </location>
    <ligand>
        <name>FMN</name>
        <dbReference type="ChEBI" id="CHEBI:58210"/>
    </ligand>
</feature>
<evidence type="ECO:0000256" key="3">
    <source>
        <dbReference type="ARBA" id="ARBA00024042"/>
    </source>
</evidence>
<dbReference type="CDD" id="cd02809">
    <property type="entry name" value="alpha_hydroxyacid_oxid_FMN"/>
    <property type="match status" value="1"/>
</dbReference>
<reference key="1">
    <citation type="submission" date="2017-08" db="EMBL/GenBank/DDBJ databases">
        <title>A dynamic microbial community with high functional redundancy inhabits the cold, oxic subseafloor aquifer.</title>
        <authorList>
            <person name="Tully B.J."/>
            <person name="Wheat C.G."/>
            <person name="Glazer B.T."/>
            <person name="Huber J.A."/>
        </authorList>
    </citation>
    <scope>NUCLEOTIDE SEQUENCE [LARGE SCALE GENOMIC DNA]</scope>
</reference>
<dbReference type="InterPro" id="IPR012133">
    <property type="entry name" value="Alpha-hydoxy_acid_DH_FMN"/>
</dbReference>
<dbReference type="InterPro" id="IPR000262">
    <property type="entry name" value="FMN-dep_DH"/>
</dbReference>
<feature type="binding site" evidence="5">
    <location>
        <begin position="326"/>
        <end position="330"/>
    </location>
    <ligand>
        <name>FMN</name>
        <dbReference type="ChEBI" id="CHEBI:58210"/>
    </ligand>
</feature>
<dbReference type="GO" id="GO:0016491">
    <property type="term" value="F:oxidoreductase activity"/>
    <property type="evidence" value="ECO:0007669"/>
    <property type="project" value="UniProtKB-KW"/>
</dbReference>
<keyword evidence="5" id="KW-0288">FMN</keyword>
<evidence type="ECO:0000256" key="1">
    <source>
        <dbReference type="ARBA" id="ARBA00001917"/>
    </source>
</evidence>